<accession>A0A8T1YTS5</accession>
<organism evidence="1 2">
    <name type="scientific">Arabidopsis thaliana x Arabidopsis arenosa</name>
    <dbReference type="NCBI Taxonomy" id="1240361"/>
    <lineage>
        <taxon>Eukaryota</taxon>
        <taxon>Viridiplantae</taxon>
        <taxon>Streptophyta</taxon>
        <taxon>Embryophyta</taxon>
        <taxon>Tracheophyta</taxon>
        <taxon>Spermatophyta</taxon>
        <taxon>Magnoliopsida</taxon>
        <taxon>eudicotyledons</taxon>
        <taxon>Gunneridae</taxon>
        <taxon>Pentapetalae</taxon>
        <taxon>rosids</taxon>
        <taxon>malvids</taxon>
        <taxon>Brassicales</taxon>
        <taxon>Brassicaceae</taxon>
        <taxon>Camelineae</taxon>
        <taxon>Arabidopsis</taxon>
    </lineage>
</organism>
<sequence length="75" mass="8210">MECEADKISSQLVDLLIKNSNKKAYSYDPTTRPKYVQPQGRQNCKAGKTKEGHCVVTVPCLALSTSCSLVPPRSP</sequence>
<dbReference type="Proteomes" id="UP000694240">
    <property type="component" value="Chromosome 11"/>
</dbReference>
<evidence type="ECO:0000313" key="1">
    <source>
        <dbReference type="EMBL" id="KAG7549548.1"/>
    </source>
</evidence>
<name>A0A8T1YTS5_9BRAS</name>
<comment type="caution">
    <text evidence="1">The sequence shown here is derived from an EMBL/GenBank/DDBJ whole genome shotgun (WGS) entry which is preliminary data.</text>
</comment>
<dbReference type="EMBL" id="JAEFBK010000011">
    <property type="protein sequence ID" value="KAG7549548.1"/>
    <property type="molecule type" value="Genomic_DNA"/>
</dbReference>
<proteinExistence type="predicted"/>
<dbReference type="AlphaFoldDB" id="A0A8T1YTS5"/>
<protein>
    <submittedName>
        <fullName evidence="1">Uncharacterized protein</fullName>
    </submittedName>
</protein>
<gene>
    <name evidence="1" type="ORF">ISN45_Aa06g004210</name>
</gene>
<keyword evidence="2" id="KW-1185">Reference proteome</keyword>
<reference evidence="1 2" key="1">
    <citation type="submission" date="2020-12" db="EMBL/GenBank/DDBJ databases">
        <title>Concerted genomic and epigenomic changes stabilize Arabidopsis allopolyploids.</title>
        <authorList>
            <person name="Chen Z."/>
        </authorList>
    </citation>
    <scope>NUCLEOTIDE SEQUENCE [LARGE SCALE GENOMIC DNA]</scope>
    <source>
        <strain evidence="1">Allo738</strain>
        <tissue evidence="1">Leaf</tissue>
    </source>
</reference>
<evidence type="ECO:0000313" key="2">
    <source>
        <dbReference type="Proteomes" id="UP000694240"/>
    </source>
</evidence>